<dbReference type="InterPro" id="IPR027417">
    <property type="entry name" value="P-loop_NTPase"/>
</dbReference>
<name>C5YSH2_SORBI</name>
<keyword evidence="5" id="KW-0611">Plant defense</keyword>
<reference evidence="12" key="2">
    <citation type="journal article" date="2018" name="Plant J.">
        <title>The Sorghum bicolor reference genome: improved assembly, gene annotations, a transcriptome atlas, and signatures of genome organization.</title>
        <authorList>
            <person name="McCormick R.F."/>
            <person name="Truong S.K."/>
            <person name="Sreedasyam A."/>
            <person name="Jenkins J."/>
            <person name="Shu S."/>
            <person name="Sims D."/>
            <person name="Kennedy M."/>
            <person name="Amirebrahimi M."/>
            <person name="Weers B.D."/>
            <person name="McKinley B."/>
            <person name="Mattison A."/>
            <person name="Morishige D.T."/>
            <person name="Grimwood J."/>
            <person name="Schmutz J."/>
            <person name="Mullet J.E."/>
        </authorList>
    </citation>
    <scope>NUCLEOTIDE SEQUENCE [LARGE SCALE GENOMIC DNA]</scope>
    <source>
        <strain evidence="12">cv. BTx623</strain>
    </source>
</reference>
<dbReference type="GO" id="GO:0009626">
    <property type="term" value="P:plant-type hypersensitive response"/>
    <property type="evidence" value="ECO:0007669"/>
    <property type="project" value="UniProtKB-ARBA"/>
</dbReference>
<evidence type="ECO:0000256" key="5">
    <source>
        <dbReference type="ARBA" id="ARBA00022821"/>
    </source>
</evidence>
<dbReference type="InParanoid" id="C5YSH2"/>
<evidence type="ECO:0000256" key="6">
    <source>
        <dbReference type="ARBA" id="ARBA00022840"/>
    </source>
</evidence>
<evidence type="ECO:0000256" key="1">
    <source>
        <dbReference type="ARBA" id="ARBA00008894"/>
    </source>
</evidence>
<protein>
    <recommendedName>
        <fullName evidence="13">AAA+ ATPase domain-containing protein</fullName>
    </recommendedName>
</protein>
<dbReference type="InterPro" id="IPR058922">
    <property type="entry name" value="WHD_DRP"/>
</dbReference>
<dbReference type="KEGG" id="sbi:8086103"/>
<evidence type="ECO:0000256" key="4">
    <source>
        <dbReference type="ARBA" id="ARBA00022741"/>
    </source>
</evidence>
<proteinExistence type="inferred from homology"/>
<dbReference type="FunFam" id="1.10.10.10:FF:000322">
    <property type="entry name" value="Probable disease resistance protein At1g63360"/>
    <property type="match status" value="1"/>
</dbReference>
<evidence type="ECO:0008006" key="13">
    <source>
        <dbReference type="Google" id="ProtNLM"/>
    </source>
</evidence>
<dbReference type="HOGENOM" id="CLU_000837_8_4_1"/>
<comment type="similarity">
    <text evidence="1">Belongs to the disease resistance NB-LRR family.</text>
</comment>
<keyword evidence="2" id="KW-0433">Leucine-rich repeat</keyword>
<keyword evidence="4" id="KW-0547">Nucleotide-binding</keyword>
<organism evidence="11 12">
    <name type="scientific">Sorghum bicolor</name>
    <name type="common">Sorghum</name>
    <name type="synonym">Sorghum vulgare</name>
    <dbReference type="NCBI Taxonomy" id="4558"/>
    <lineage>
        <taxon>Eukaryota</taxon>
        <taxon>Viridiplantae</taxon>
        <taxon>Streptophyta</taxon>
        <taxon>Embryophyta</taxon>
        <taxon>Tracheophyta</taxon>
        <taxon>Spermatophyta</taxon>
        <taxon>Magnoliopsida</taxon>
        <taxon>Liliopsida</taxon>
        <taxon>Poales</taxon>
        <taxon>Poaceae</taxon>
        <taxon>PACMAD clade</taxon>
        <taxon>Panicoideae</taxon>
        <taxon>Andropogonodae</taxon>
        <taxon>Andropogoneae</taxon>
        <taxon>Sorghinae</taxon>
        <taxon>Sorghum</taxon>
    </lineage>
</organism>
<feature type="domain" description="Disease resistance protein winged helix" evidence="9">
    <location>
        <begin position="475"/>
        <end position="545"/>
    </location>
</feature>
<dbReference type="OrthoDB" id="612043at2759"/>
<dbReference type="GO" id="GO:0005524">
    <property type="term" value="F:ATP binding"/>
    <property type="evidence" value="ECO:0007669"/>
    <property type="project" value="UniProtKB-KW"/>
</dbReference>
<evidence type="ECO:0000256" key="2">
    <source>
        <dbReference type="ARBA" id="ARBA00022614"/>
    </source>
</evidence>
<evidence type="ECO:0000259" key="10">
    <source>
        <dbReference type="Pfam" id="PF25019"/>
    </source>
</evidence>
<feature type="domain" description="NB-ARC" evidence="7">
    <location>
        <begin position="223"/>
        <end position="389"/>
    </location>
</feature>
<evidence type="ECO:0000259" key="8">
    <source>
        <dbReference type="Pfam" id="PF18052"/>
    </source>
</evidence>
<dbReference type="InterPro" id="IPR056789">
    <property type="entry name" value="LRR_R13L1-DRL21"/>
</dbReference>
<dbReference type="Proteomes" id="UP000000768">
    <property type="component" value="Chromosome 8"/>
</dbReference>
<keyword evidence="3" id="KW-0677">Repeat</keyword>
<gene>
    <name evidence="11" type="ORF">SORBI_3008G178600</name>
</gene>
<dbReference type="GO" id="GO:0043531">
    <property type="term" value="F:ADP binding"/>
    <property type="evidence" value="ECO:0007669"/>
    <property type="project" value="InterPro"/>
</dbReference>
<dbReference type="Pfam" id="PF25019">
    <property type="entry name" value="LRR_R13L1-DRL21"/>
    <property type="match status" value="1"/>
</dbReference>
<dbReference type="SUPFAM" id="SSF52058">
    <property type="entry name" value="L domain-like"/>
    <property type="match status" value="2"/>
</dbReference>
<evidence type="ECO:0000259" key="9">
    <source>
        <dbReference type="Pfam" id="PF23559"/>
    </source>
</evidence>
<dbReference type="Gramene" id="EES17438">
    <property type="protein sequence ID" value="EES17438"/>
    <property type="gene ID" value="SORBI_3008G178600"/>
</dbReference>
<sequence>METIAISAASWAVGKALGPVSDGLLESWAASSSLGPNIRALKLELLYAQGMLNNARGREIRNPALGQLLLELGHQAYDADDVLDELEYFRVQDELDGTYETTDADTRGLVGGLVLNTRHTAKAVVCKLKLPSCSCASVVCQHIRKPKLKFDRVAISKRMVEIVEQLKPLCAKVSTILDLELQRTIASTGSSIHQGTAFSQTTRNTTPQIIEPKLYGRDELKNDIIDRITSKYCANDDLTVLSIVGPGGLGKTTFTQHINEDVKSHFHVRVWVCISQNFSASRLAQEIAKQIPKLDNEKENESAEDLIEKRLQSKQFLLVLDDMWTYHEDEWKKLLAPFKKVQTKGNMVIVTTRIPKVAQMVTTIGCPIRLERLSDEECMCFFQECVFGDQQTWEGHTNLHYYGCKIVKRLKGFPLAVKTVGRLLKAELTADHWRRVYESKEWEYQVNEDDIMPALKLSYNYLPFHLQQCFAHCALFPEDYEFGREELIHLWIGLGLLGLDDQNKRIEDTGLGYLSDLVSHGFLQEEKKQDGHTYYVIHDLLHDLARNVSAHECLSIQGPNMWKIQIPASIRHMSIIINNGDVQDKTSFENRKRGLDTLGKRLNTGKLRTLMLFGDHHGSFCKVFSDMFEEAKGLRVIFLSGASYDVEELLPRFLQLVHLRYLRMKGYVLNGRNLFARMSRFYNLLVLDLKECYIFSSTNTEDICASTRDMSNLVKIRHFLVPISSYHYGIFEVGKLKSIQELSRFEVKREKHGFEWIQLGQLEQLQGSLKIHNLEKVDGSAEIEEFKLVQLHNLNRLILGWDKNRPNRDPEMEQNVLECLKPHSNLRELCIRGHGGYTYPTWLCTDHTGKNLECLSLKDVAWKSLPPMLGELLMVGEERPSVAGQIFQNLKRLELVNIATLKKWSANSPFSKLEVLTIKGCSELTELPFPHMFPSLQEIYISKCEELVSVPPIPWSSSLSKAELITVGASIQYIDYRKTDQKIHVQFKKDALDRELWDVLAFTNLSEIREFRISECPLVPLHHLKVLNSLKTLHISDCTSVLWPTEGENDSPFEFPVEQLQISDCGATVKELLQLISYFPNLSTLVLWKRDNKQTGGAEETEAAAGGQLPLPLQLKELLQNQSSLRNLAIGDCLMLLSSSSIPSFYCPFPTSLQYLNLCGVKDAMLTLVPLTNLTKLDLYDCGGLRSEDLWHLLAQGRLKELEIWRAHNLLDVPKPSQMCEQDLPQHSSRLPALETDGEAGGAVSVPIGGQFSSSLTELDLGGNDDLEHFTMEQSEALQMLTSLQVLRILGYSRLQSLPEGLSGLPNLKRLVIWLCDSFRSLPKGGLPSSLVELHISFCKVIRSLPKGTLPSSLTELHINGCGAFRLLPKGSLPSSLKILRIRGCPAIRSLHEGSLPNSLQMLDVTDSNEKLQKQCQKLQGTIPIVKF</sequence>
<feature type="domain" description="Disease resistance N-terminal" evidence="8">
    <location>
        <begin position="13"/>
        <end position="92"/>
    </location>
</feature>
<feature type="domain" description="R13L1/DRL21-like LRR repeat region" evidence="10">
    <location>
        <begin position="758"/>
        <end position="872"/>
    </location>
</feature>
<dbReference type="OMA" id="FRISECP"/>
<dbReference type="Pfam" id="PF00931">
    <property type="entry name" value="NB-ARC"/>
    <property type="match status" value="1"/>
</dbReference>
<accession>C5YSH2</accession>
<dbReference type="Gene3D" id="3.40.50.300">
    <property type="entry name" value="P-loop containing nucleotide triphosphate hydrolases"/>
    <property type="match status" value="1"/>
</dbReference>
<keyword evidence="6" id="KW-0067">ATP-binding</keyword>
<dbReference type="Pfam" id="PF23559">
    <property type="entry name" value="WHD_DRP"/>
    <property type="match status" value="1"/>
</dbReference>
<dbReference type="SUPFAM" id="SSF52540">
    <property type="entry name" value="P-loop containing nucleoside triphosphate hydrolases"/>
    <property type="match status" value="1"/>
</dbReference>
<dbReference type="EMBL" id="CM000767">
    <property type="protein sequence ID" value="EES17438.1"/>
    <property type="molecule type" value="Genomic_DNA"/>
</dbReference>
<dbReference type="PRINTS" id="PR00364">
    <property type="entry name" value="DISEASERSIST"/>
</dbReference>
<evidence type="ECO:0000313" key="11">
    <source>
        <dbReference type="EMBL" id="EES17438.1"/>
    </source>
</evidence>
<dbReference type="PANTHER" id="PTHR36766:SF70">
    <property type="entry name" value="DISEASE RESISTANCE PROTEIN RGA4"/>
    <property type="match status" value="1"/>
</dbReference>
<dbReference type="Gene3D" id="1.10.10.10">
    <property type="entry name" value="Winged helix-like DNA-binding domain superfamily/Winged helix DNA-binding domain"/>
    <property type="match status" value="1"/>
</dbReference>
<dbReference type="GO" id="GO:0042742">
    <property type="term" value="P:defense response to bacterium"/>
    <property type="evidence" value="ECO:0007669"/>
    <property type="project" value="UniProtKB-ARBA"/>
</dbReference>
<reference evidence="11 12" key="1">
    <citation type="journal article" date="2009" name="Nature">
        <title>The Sorghum bicolor genome and the diversification of grasses.</title>
        <authorList>
            <person name="Paterson A.H."/>
            <person name="Bowers J.E."/>
            <person name="Bruggmann R."/>
            <person name="Dubchak I."/>
            <person name="Grimwood J."/>
            <person name="Gundlach H."/>
            <person name="Haberer G."/>
            <person name="Hellsten U."/>
            <person name="Mitros T."/>
            <person name="Poliakov A."/>
            <person name="Schmutz J."/>
            <person name="Spannagl M."/>
            <person name="Tang H."/>
            <person name="Wang X."/>
            <person name="Wicker T."/>
            <person name="Bharti A.K."/>
            <person name="Chapman J."/>
            <person name="Feltus F.A."/>
            <person name="Gowik U."/>
            <person name="Grigoriev I.V."/>
            <person name="Lyons E."/>
            <person name="Maher C.A."/>
            <person name="Martis M."/>
            <person name="Narechania A."/>
            <person name="Otillar R.P."/>
            <person name="Penning B.W."/>
            <person name="Salamov A.A."/>
            <person name="Wang Y."/>
            <person name="Zhang L."/>
            <person name="Carpita N.C."/>
            <person name="Freeling M."/>
            <person name="Gingle A.R."/>
            <person name="Hash C.T."/>
            <person name="Keller B."/>
            <person name="Klein P."/>
            <person name="Kresovich S."/>
            <person name="McCann M.C."/>
            <person name="Ming R."/>
            <person name="Peterson D.G."/>
            <person name="Mehboob-ur-Rahman"/>
            <person name="Ware D."/>
            <person name="Westhoff P."/>
            <person name="Mayer K.F."/>
            <person name="Messing J."/>
            <person name="Rokhsar D.S."/>
        </authorList>
    </citation>
    <scope>NUCLEOTIDE SEQUENCE [LARGE SCALE GENOMIC DNA]</scope>
    <source>
        <strain evidence="12">cv. BTx623</strain>
    </source>
</reference>
<dbReference type="InterPro" id="IPR036388">
    <property type="entry name" value="WH-like_DNA-bd_sf"/>
</dbReference>
<dbReference type="STRING" id="4558.C5YSH2"/>
<evidence type="ECO:0000313" key="12">
    <source>
        <dbReference type="Proteomes" id="UP000000768"/>
    </source>
</evidence>
<keyword evidence="12" id="KW-1185">Reference proteome</keyword>
<dbReference type="InterPro" id="IPR032675">
    <property type="entry name" value="LRR_dom_sf"/>
</dbReference>
<evidence type="ECO:0000256" key="3">
    <source>
        <dbReference type="ARBA" id="ARBA00022737"/>
    </source>
</evidence>
<dbReference type="InterPro" id="IPR041118">
    <property type="entry name" value="Rx_N"/>
</dbReference>
<dbReference type="InterPro" id="IPR042197">
    <property type="entry name" value="Apaf_helical"/>
</dbReference>
<dbReference type="Gene3D" id="1.10.8.430">
    <property type="entry name" value="Helical domain of apoptotic protease-activating factors"/>
    <property type="match status" value="1"/>
</dbReference>
<dbReference type="eggNOG" id="KOG4658">
    <property type="taxonomic scope" value="Eukaryota"/>
</dbReference>
<dbReference type="PANTHER" id="PTHR36766">
    <property type="entry name" value="PLANT BROAD-SPECTRUM MILDEW RESISTANCE PROTEIN RPW8"/>
    <property type="match status" value="1"/>
</dbReference>
<dbReference type="GO" id="GO:0002758">
    <property type="term" value="P:innate immune response-activating signaling pathway"/>
    <property type="evidence" value="ECO:0007669"/>
    <property type="project" value="UniProtKB-ARBA"/>
</dbReference>
<dbReference type="InterPro" id="IPR002182">
    <property type="entry name" value="NB-ARC"/>
</dbReference>
<dbReference type="Pfam" id="PF18052">
    <property type="entry name" value="Rx_N"/>
    <property type="match status" value="1"/>
</dbReference>
<dbReference type="Gene3D" id="3.80.10.10">
    <property type="entry name" value="Ribonuclease Inhibitor"/>
    <property type="match status" value="3"/>
</dbReference>
<evidence type="ECO:0000259" key="7">
    <source>
        <dbReference type="Pfam" id="PF00931"/>
    </source>
</evidence>